<evidence type="ECO:0000259" key="1">
    <source>
        <dbReference type="Pfam" id="PF12696"/>
    </source>
</evidence>
<dbReference type="AlphaFoldDB" id="A0A1H6LEN8"/>
<accession>A0A1H6LEN8</accession>
<protein>
    <submittedName>
        <fullName evidence="2">AAA-like domain-containing protein</fullName>
    </submittedName>
</protein>
<evidence type="ECO:0000313" key="3">
    <source>
        <dbReference type="Proteomes" id="UP000183190"/>
    </source>
</evidence>
<reference evidence="2 3" key="1">
    <citation type="submission" date="2016-10" db="EMBL/GenBank/DDBJ databases">
        <authorList>
            <person name="de Groot N.N."/>
        </authorList>
    </citation>
    <scope>NUCLEOTIDE SEQUENCE [LARGE SCALE GENOMIC DNA]</scope>
    <source>
        <strain evidence="2 3">YAD2003</strain>
    </source>
</reference>
<dbReference type="EMBL" id="FNWV01000016">
    <property type="protein sequence ID" value="SEH83701.1"/>
    <property type="molecule type" value="Genomic_DNA"/>
</dbReference>
<dbReference type="OrthoDB" id="1813970at2"/>
<dbReference type="SUPFAM" id="SSF52540">
    <property type="entry name" value="P-loop containing nucleoside triphosphate hydrolases"/>
    <property type="match status" value="1"/>
</dbReference>
<feature type="domain" description="TraD/TraG TraM recognition site" evidence="1">
    <location>
        <begin position="686"/>
        <end position="760"/>
    </location>
</feature>
<organism evidence="2 3">
    <name type="scientific">Ruminococcus flavefaciens</name>
    <dbReference type="NCBI Taxonomy" id="1265"/>
    <lineage>
        <taxon>Bacteria</taxon>
        <taxon>Bacillati</taxon>
        <taxon>Bacillota</taxon>
        <taxon>Clostridia</taxon>
        <taxon>Eubacteriales</taxon>
        <taxon>Oscillospiraceae</taxon>
        <taxon>Ruminococcus</taxon>
    </lineage>
</organism>
<dbReference type="Proteomes" id="UP000183190">
    <property type="component" value="Unassembled WGS sequence"/>
</dbReference>
<dbReference type="RefSeq" id="WP_139283437.1">
    <property type="nucleotide sequence ID" value="NZ_FNWV01000016.1"/>
</dbReference>
<dbReference type="InterPro" id="IPR027417">
    <property type="entry name" value="P-loop_NTPase"/>
</dbReference>
<proteinExistence type="predicted"/>
<name>A0A1H6LEN8_RUMFL</name>
<dbReference type="PANTHER" id="PTHR30121">
    <property type="entry name" value="UNCHARACTERIZED PROTEIN YJGR-RELATED"/>
    <property type="match status" value="1"/>
</dbReference>
<feature type="non-terminal residue" evidence="2">
    <location>
        <position position="1"/>
    </location>
</feature>
<evidence type="ECO:0000313" key="2">
    <source>
        <dbReference type="EMBL" id="SEH83701.1"/>
    </source>
</evidence>
<sequence length="821" mass="93428">FYLAVQEITERKLLFTPKRSGWSKDSEGHLLFASAEIVNPQYMSCYPTDVRERQLLPTDRAIVDIAKDYSMVLPRIWQYKLLIALRIASLLLYFFEKEGIKPDQLIIVEPACPSAAKTAIALLKTQNYSSQVVKSLMSTKSELKKAFRDSNDSMVVLYDDARIENGKRHDELLKVVVDDLQGTNGIEDSTRHLTSIICENPCVIPEDTPAMYINLCEKVNIGDPDKLQRFSGEFDSALIQAIVNDPTNMLAFIKNALKAADIETLTIQNSENINAKKMIRVAISIMFSYGLISEEETKSILTWMKSGSDNRDDSVTAIFNDFINVLNELIATGIFKITTQKGFPYYKLQSKTIVYDGFWLNFEPELWDYILMRMRTCKKKYKILKALEKCMEKNHRQKEYKRNIDVDIAPKIQISISVFSIPSIILYPSNLEKVRELKYAGYQLTKVEAANIKLRPLVMNRAGTCLYGQNMEPDLNYHQLISGDSRSGKSTYEGEQAVDAAINDEQVLIVDNDGSWSEREVRKRLPESIIDKYFSFWSIPKMGLPVNLADVSDCDDVTEKKDRIKSVLSCAARSLGDKQGKVLYKRIGVMLKDKNDDINICDILAYLEKKDEVQKALRDKIEGVLEDFEELPTPKTSWREFFSSKKKIVVISTGFDSVAKGSYVTDMLLASYYAYKQHFPETRNTIILDEAQDLDISTDSAIDKLLRKGAKHGIRMLIATQHFSAVKEKLGKTFGNCRTLIIFRPEYVDFADISKLTGVDSATLASLEQGQCLVYGLLYDKTTGKNKQATVIGWTYINQVLRKATSNEPRLNINRFKFRKS</sequence>
<dbReference type="Gene3D" id="3.40.50.300">
    <property type="entry name" value="P-loop containing nucleotide triphosphate hydrolases"/>
    <property type="match status" value="1"/>
</dbReference>
<dbReference type="PANTHER" id="PTHR30121:SF6">
    <property type="entry name" value="SLR6007 PROTEIN"/>
    <property type="match status" value="1"/>
</dbReference>
<dbReference type="InterPro" id="IPR032689">
    <property type="entry name" value="TraG-D_C"/>
</dbReference>
<dbReference type="InterPro" id="IPR051162">
    <property type="entry name" value="T4SS_component"/>
</dbReference>
<gene>
    <name evidence="2" type="ORF">SAMN02910265_02958</name>
</gene>
<dbReference type="Pfam" id="PF12696">
    <property type="entry name" value="TraG-D_C"/>
    <property type="match status" value="1"/>
</dbReference>